<name>A0ABW0I1D4_9BACL</name>
<dbReference type="PANTHER" id="PTHR30474:SF1">
    <property type="entry name" value="PEPTIDOGLYCAN GLYCOSYLTRANSFERASE MRDB"/>
    <property type="match status" value="1"/>
</dbReference>
<feature type="transmembrane region" description="Helical" evidence="6">
    <location>
        <begin position="260"/>
        <end position="279"/>
    </location>
</feature>
<sequence>MSGGGMEQHPAVQAFLARICAQVRAKNVHEDIRLEMLDHLEAIVCEKMDGGMEEHEAIEAAIGQMGDPDTVGRQLDATHKPKPEWSVIALVAGMLGIGAVTLLSLYYAMDGQLNIERKMLFVLAGIGVMGGLYFVNYRRLLNYSNFLYIGALAILAAPHWQGMSVNGAKQWISVGAFSFNVCAIAPYLLIAAVAGMLHRDTLKRPVAGNDIERLKNLVKDIAVYMVLPVGFFIVAPALGNLMTYLIGVTVLLLMKGRWRLFLAACCSMGALVLIIQSFYNQDLLTRLWERYSEFLHRSEKTSYHTLRSMEAIHDGGLWGQGFGIATKRLPLITSEMTYSYLVYSLGWVFGIVVALLSLLFLVRIAMMGMRLQDGYAKGLVIGLTTVLGLQYAWSLLMSIGIMPILGGMQMPIMNWSSVTLIELGAVGLMLGVYRRKDMLRRMDTQPVRT</sequence>
<evidence type="ECO:0000313" key="8">
    <source>
        <dbReference type="Proteomes" id="UP001596113"/>
    </source>
</evidence>
<dbReference type="PANTHER" id="PTHR30474">
    <property type="entry name" value="CELL CYCLE PROTEIN"/>
    <property type="match status" value="1"/>
</dbReference>
<keyword evidence="3" id="KW-0133">Cell shape</keyword>
<feature type="transmembrane region" description="Helical" evidence="6">
    <location>
        <begin position="143"/>
        <end position="160"/>
    </location>
</feature>
<feature type="transmembrane region" description="Helical" evidence="6">
    <location>
        <begin position="413"/>
        <end position="433"/>
    </location>
</feature>
<dbReference type="Proteomes" id="UP001596113">
    <property type="component" value="Unassembled WGS sequence"/>
</dbReference>
<gene>
    <name evidence="7" type="ORF">ACFPOF_27870</name>
</gene>
<evidence type="ECO:0000256" key="3">
    <source>
        <dbReference type="ARBA" id="ARBA00022960"/>
    </source>
</evidence>
<evidence type="ECO:0000313" key="7">
    <source>
        <dbReference type="EMBL" id="MFC5406568.1"/>
    </source>
</evidence>
<feature type="transmembrane region" description="Helical" evidence="6">
    <location>
        <begin position="119"/>
        <end position="137"/>
    </location>
</feature>
<feature type="transmembrane region" description="Helical" evidence="6">
    <location>
        <begin position="340"/>
        <end position="362"/>
    </location>
</feature>
<feature type="transmembrane region" description="Helical" evidence="6">
    <location>
        <begin position="374"/>
        <end position="393"/>
    </location>
</feature>
<feature type="transmembrane region" description="Helical" evidence="6">
    <location>
        <begin position="85"/>
        <end position="107"/>
    </location>
</feature>
<dbReference type="InterPro" id="IPR047928">
    <property type="entry name" value="Perm_prefix_1"/>
</dbReference>
<keyword evidence="4 6" id="KW-1133">Transmembrane helix</keyword>
<dbReference type="EMBL" id="JBHSMI010000056">
    <property type="protein sequence ID" value="MFC5406568.1"/>
    <property type="molecule type" value="Genomic_DNA"/>
</dbReference>
<evidence type="ECO:0000256" key="1">
    <source>
        <dbReference type="ARBA" id="ARBA00004141"/>
    </source>
</evidence>
<keyword evidence="5 6" id="KW-0472">Membrane</keyword>
<evidence type="ECO:0000256" key="5">
    <source>
        <dbReference type="ARBA" id="ARBA00023136"/>
    </source>
</evidence>
<evidence type="ECO:0000256" key="2">
    <source>
        <dbReference type="ARBA" id="ARBA00022692"/>
    </source>
</evidence>
<comment type="caution">
    <text evidence="7">The sequence shown here is derived from an EMBL/GenBank/DDBJ whole genome shotgun (WGS) entry which is preliminary data.</text>
</comment>
<evidence type="ECO:0000256" key="4">
    <source>
        <dbReference type="ARBA" id="ARBA00022989"/>
    </source>
</evidence>
<dbReference type="NCBIfam" id="NF038403">
    <property type="entry name" value="perm_prefix_1"/>
    <property type="match status" value="1"/>
</dbReference>
<accession>A0ABW0I1D4</accession>
<proteinExistence type="predicted"/>
<reference evidence="8" key="1">
    <citation type="journal article" date="2019" name="Int. J. Syst. Evol. Microbiol.">
        <title>The Global Catalogue of Microorganisms (GCM) 10K type strain sequencing project: providing services to taxonomists for standard genome sequencing and annotation.</title>
        <authorList>
            <consortium name="The Broad Institute Genomics Platform"/>
            <consortium name="The Broad Institute Genome Sequencing Center for Infectious Disease"/>
            <person name="Wu L."/>
            <person name="Ma J."/>
        </authorList>
    </citation>
    <scope>NUCLEOTIDE SEQUENCE [LARGE SCALE GENOMIC DNA]</scope>
    <source>
        <strain evidence="8">CGMCC 1.18575</strain>
    </source>
</reference>
<dbReference type="Pfam" id="PF01098">
    <property type="entry name" value="FTSW_RODA_SPOVE"/>
    <property type="match status" value="1"/>
</dbReference>
<feature type="transmembrane region" description="Helical" evidence="6">
    <location>
        <begin position="172"/>
        <end position="197"/>
    </location>
</feature>
<dbReference type="RefSeq" id="WP_378138666.1">
    <property type="nucleotide sequence ID" value="NZ_JBHSMI010000056.1"/>
</dbReference>
<evidence type="ECO:0000256" key="6">
    <source>
        <dbReference type="SAM" id="Phobius"/>
    </source>
</evidence>
<feature type="transmembrane region" description="Helical" evidence="6">
    <location>
        <begin position="221"/>
        <end position="253"/>
    </location>
</feature>
<protein>
    <submittedName>
        <fullName evidence="7">FtsW/RodA/SpoVE family cell cycle protein</fullName>
    </submittedName>
</protein>
<keyword evidence="2 6" id="KW-0812">Transmembrane</keyword>
<organism evidence="7 8">
    <name type="scientific">Cohnella soli</name>
    <dbReference type="NCBI Taxonomy" id="425005"/>
    <lineage>
        <taxon>Bacteria</taxon>
        <taxon>Bacillati</taxon>
        <taxon>Bacillota</taxon>
        <taxon>Bacilli</taxon>
        <taxon>Bacillales</taxon>
        <taxon>Paenibacillaceae</taxon>
        <taxon>Cohnella</taxon>
    </lineage>
</organism>
<keyword evidence="8" id="KW-1185">Reference proteome</keyword>
<dbReference type="InterPro" id="IPR001182">
    <property type="entry name" value="FtsW/RodA"/>
</dbReference>
<comment type="subcellular location">
    <subcellularLocation>
        <location evidence="1">Membrane</location>
        <topology evidence="1">Multi-pass membrane protein</topology>
    </subcellularLocation>
</comment>